<keyword evidence="12" id="KW-0436">Ligase</keyword>
<dbReference type="Pfam" id="PF13537">
    <property type="entry name" value="GATase_7"/>
    <property type="match status" value="1"/>
</dbReference>
<dbReference type="EC" id="6.3.5.4" evidence="3"/>
<feature type="binding site" evidence="9">
    <location>
        <position position="103"/>
    </location>
    <ligand>
        <name>L-glutamine</name>
        <dbReference type="ChEBI" id="CHEBI:58359"/>
    </ligand>
</feature>
<dbReference type="Gene3D" id="3.60.20.10">
    <property type="entry name" value="Glutamine Phosphoribosylpyrophosphate, subunit 1, domain 1"/>
    <property type="match status" value="1"/>
</dbReference>
<dbReference type="InterPro" id="IPR029055">
    <property type="entry name" value="Ntn_hydrolases_N"/>
</dbReference>
<reference evidence="12 13" key="1">
    <citation type="journal article" date="2016" name="Int. J. Syst. Evol. Microbiol.">
        <title>Proposal of Mucilaginibacter phyllosphaerae sp. nov. isolated from the phyllosphere of Galium album.</title>
        <authorList>
            <person name="Aydogan E.L."/>
            <person name="Busse H.J."/>
            <person name="Moser G."/>
            <person name="Muller C."/>
            <person name="Kampfer P."/>
            <person name="Glaeser S.P."/>
        </authorList>
    </citation>
    <scope>NUCLEOTIDE SEQUENCE [LARGE SCALE GENOMIC DNA]</scope>
    <source>
        <strain evidence="12 13">PP-F2FG21</strain>
    </source>
</reference>
<feature type="binding site" evidence="9">
    <location>
        <begin position="361"/>
        <end position="362"/>
    </location>
    <ligand>
        <name>ATP</name>
        <dbReference type="ChEBI" id="CHEBI:30616"/>
    </ligand>
</feature>
<keyword evidence="14" id="KW-1185">Reference proteome</keyword>
<dbReference type="EMBL" id="SNQG01000002">
    <property type="protein sequence ID" value="TEW67822.1"/>
    <property type="molecule type" value="Genomic_DNA"/>
</dbReference>
<dbReference type="NCBIfam" id="TIGR01536">
    <property type="entry name" value="asn_synth_AEB"/>
    <property type="match status" value="1"/>
</dbReference>
<dbReference type="PANTHER" id="PTHR43284">
    <property type="entry name" value="ASPARAGINE SYNTHETASE (GLUTAMINE-HYDROLYZING)"/>
    <property type="match status" value="1"/>
</dbReference>
<evidence type="ECO:0000256" key="5">
    <source>
        <dbReference type="ARBA" id="ARBA00022840"/>
    </source>
</evidence>
<name>A0A4Y8AHT5_9SPHI</name>
<comment type="pathway">
    <text evidence="1">Amino-acid biosynthesis; L-asparagine biosynthesis; L-asparagine from L-aspartate (L-Gln route): step 1/1.</text>
</comment>
<dbReference type="GO" id="GO:0005829">
    <property type="term" value="C:cytosol"/>
    <property type="evidence" value="ECO:0007669"/>
    <property type="project" value="TreeGrafter"/>
</dbReference>
<dbReference type="InterPro" id="IPR001962">
    <property type="entry name" value="Asn_synthase"/>
</dbReference>
<reference evidence="11 14" key="3">
    <citation type="submission" date="2020-08" db="EMBL/GenBank/DDBJ databases">
        <title>Genomic Encyclopedia of Type Strains, Phase IV (KMG-IV): sequencing the most valuable type-strain genomes for metagenomic binning, comparative biology and taxonomic classification.</title>
        <authorList>
            <person name="Goeker M."/>
        </authorList>
    </citation>
    <scope>NUCLEOTIDE SEQUENCE [LARGE SCALE GENOMIC DNA]</scope>
    <source>
        <strain evidence="11 14">DSM 100995</strain>
    </source>
</reference>
<dbReference type="InterPro" id="IPR033738">
    <property type="entry name" value="AsnB_N"/>
</dbReference>
<dbReference type="Pfam" id="PF00733">
    <property type="entry name" value="Asn_synthase"/>
    <property type="match status" value="1"/>
</dbReference>
<evidence type="ECO:0000256" key="3">
    <source>
        <dbReference type="ARBA" id="ARBA00012737"/>
    </source>
</evidence>
<dbReference type="OrthoDB" id="9763290at2"/>
<dbReference type="CDD" id="cd01991">
    <property type="entry name" value="Asn_synthase_B_C"/>
    <property type="match status" value="1"/>
</dbReference>
<dbReference type="PIRSF" id="PIRSF001589">
    <property type="entry name" value="Asn_synthetase_glu-h"/>
    <property type="match status" value="1"/>
</dbReference>
<dbReference type="InterPro" id="IPR014729">
    <property type="entry name" value="Rossmann-like_a/b/a_fold"/>
</dbReference>
<dbReference type="InterPro" id="IPR017932">
    <property type="entry name" value="GATase_2_dom"/>
</dbReference>
<dbReference type="GO" id="GO:0005524">
    <property type="term" value="F:ATP binding"/>
    <property type="evidence" value="ECO:0007669"/>
    <property type="project" value="UniProtKB-KW"/>
</dbReference>
<protein>
    <recommendedName>
        <fullName evidence="3">asparagine synthase (glutamine-hydrolyzing)</fullName>
        <ecNumber evidence="3">6.3.5.4</ecNumber>
    </recommendedName>
</protein>
<dbReference type="Gene3D" id="3.40.50.620">
    <property type="entry name" value="HUPs"/>
    <property type="match status" value="1"/>
</dbReference>
<comment type="catalytic activity">
    <reaction evidence="7">
        <text>L-aspartate + L-glutamine + ATP + H2O = L-asparagine + L-glutamate + AMP + diphosphate + H(+)</text>
        <dbReference type="Rhea" id="RHEA:12228"/>
        <dbReference type="ChEBI" id="CHEBI:15377"/>
        <dbReference type="ChEBI" id="CHEBI:15378"/>
        <dbReference type="ChEBI" id="CHEBI:29985"/>
        <dbReference type="ChEBI" id="CHEBI:29991"/>
        <dbReference type="ChEBI" id="CHEBI:30616"/>
        <dbReference type="ChEBI" id="CHEBI:33019"/>
        <dbReference type="ChEBI" id="CHEBI:58048"/>
        <dbReference type="ChEBI" id="CHEBI:58359"/>
        <dbReference type="ChEBI" id="CHEBI:456215"/>
        <dbReference type="EC" id="6.3.5.4"/>
    </reaction>
</comment>
<evidence type="ECO:0000256" key="4">
    <source>
        <dbReference type="ARBA" id="ARBA00022741"/>
    </source>
</evidence>
<dbReference type="AlphaFoldDB" id="A0A4Y8AHT5"/>
<evidence type="ECO:0000256" key="6">
    <source>
        <dbReference type="ARBA" id="ARBA00022962"/>
    </source>
</evidence>
<organism evidence="12 13">
    <name type="scientific">Mucilaginibacter phyllosphaerae</name>
    <dbReference type="NCBI Taxonomy" id="1812349"/>
    <lineage>
        <taxon>Bacteria</taxon>
        <taxon>Pseudomonadati</taxon>
        <taxon>Bacteroidota</taxon>
        <taxon>Sphingobacteriia</taxon>
        <taxon>Sphingobacteriales</taxon>
        <taxon>Sphingobacteriaceae</taxon>
        <taxon>Mucilaginibacter</taxon>
    </lineage>
</organism>
<keyword evidence="8" id="KW-0061">Asparagine biosynthesis</keyword>
<dbReference type="GO" id="GO:0004066">
    <property type="term" value="F:asparagine synthase (glutamine-hydrolyzing) activity"/>
    <property type="evidence" value="ECO:0007669"/>
    <property type="project" value="UniProtKB-EC"/>
</dbReference>
<dbReference type="GO" id="GO:0006529">
    <property type="term" value="P:asparagine biosynthetic process"/>
    <property type="evidence" value="ECO:0007669"/>
    <property type="project" value="UniProtKB-KW"/>
</dbReference>
<keyword evidence="6 8" id="KW-0315">Glutamine amidotransferase</keyword>
<dbReference type="InterPro" id="IPR006426">
    <property type="entry name" value="Asn_synth_AEB"/>
</dbReference>
<dbReference type="PANTHER" id="PTHR43284:SF1">
    <property type="entry name" value="ASPARAGINE SYNTHETASE"/>
    <property type="match status" value="1"/>
</dbReference>
<feature type="active site" description="For GATase activity" evidence="8">
    <location>
        <position position="2"/>
    </location>
</feature>
<dbReference type="SUPFAM" id="SSF52402">
    <property type="entry name" value="Adenine nucleotide alpha hydrolases-like"/>
    <property type="match status" value="1"/>
</dbReference>
<keyword evidence="8" id="KW-0028">Amino-acid biosynthesis</keyword>
<proteinExistence type="inferred from homology"/>
<keyword evidence="5 9" id="KW-0067">ATP-binding</keyword>
<evidence type="ECO:0000256" key="1">
    <source>
        <dbReference type="ARBA" id="ARBA00005187"/>
    </source>
</evidence>
<gene>
    <name evidence="12" type="primary">asnB</name>
    <name evidence="12" type="ORF">E2R65_07485</name>
    <name evidence="11" type="ORF">GGR35_001129</name>
</gene>
<comment type="caution">
    <text evidence="12">The sequence shown here is derived from an EMBL/GenBank/DDBJ whole genome shotgun (WGS) entry which is preliminary data.</text>
</comment>
<evidence type="ECO:0000313" key="12">
    <source>
        <dbReference type="EMBL" id="TEW67822.1"/>
    </source>
</evidence>
<evidence type="ECO:0000259" key="10">
    <source>
        <dbReference type="PROSITE" id="PS51278"/>
    </source>
</evidence>
<evidence type="ECO:0000313" key="11">
    <source>
        <dbReference type="EMBL" id="MBB3968537.1"/>
    </source>
</evidence>
<accession>A0A4Y8AHT5</accession>
<dbReference type="CDD" id="cd00712">
    <property type="entry name" value="AsnB"/>
    <property type="match status" value="1"/>
</dbReference>
<evidence type="ECO:0000256" key="8">
    <source>
        <dbReference type="PIRSR" id="PIRSR001589-1"/>
    </source>
</evidence>
<dbReference type="PROSITE" id="PS51278">
    <property type="entry name" value="GATASE_TYPE_2"/>
    <property type="match status" value="1"/>
</dbReference>
<dbReference type="Proteomes" id="UP000583101">
    <property type="component" value="Unassembled WGS sequence"/>
</dbReference>
<comment type="similarity">
    <text evidence="2">Belongs to the asparagine synthetase family.</text>
</comment>
<dbReference type="Proteomes" id="UP000297248">
    <property type="component" value="Unassembled WGS sequence"/>
</dbReference>
<evidence type="ECO:0000256" key="9">
    <source>
        <dbReference type="PIRSR" id="PIRSR001589-2"/>
    </source>
</evidence>
<keyword evidence="4 9" id="KW-0547">Nucleotide-binding</keyword>
<dbReference type="SUPFAM" id="SSF56235">
    <property type="entry name" value="N-terminal nucleophile aminohydrolases (Ntn hydrolases)"/>
    <property type="match status" value="1"/>
</dbReference>
<dbReference type="InterPro" id="IPR051786">
    <property type="entry name" value="ASN_synthetase/amidase"/>
</dbReference>
<dbReference type="EMBL" id="JACIEG010000002">
    <property type="protein sequence ID" value="MBB3968537.1"/>
    <property type="molecule type" value="Genomic_DNA"/>
</dbReference>
<evidence type="ECO:0000313" key="14">
    <source>
        <dbReference type="Proteomes" id="UP000583101"/>
    </source>
</evidence>
<sequence length="593" mass="66437">MCRIAGLVTNRLKNAELMHAVNVMCNTLQHGGPDDAGFYCNDDAGIAFGHRRLSIIDLSEKGHQPMADVSRKAWITFNGEIYNYPELKAELQKLGAAFTSGTDTEVIIQAYLYWGTAAFGRLRGMFAFALHDTTTGAVYLVRDTTGIKPLYYCTSDDQLAFASEIRAFKAAGIATAGDTRWPIWLLAFGHIPEPFTTLKDVLSLPKGYFLCRDKTGKHTLTSYTPAPAAGYITDAKTACAGIRHHLATAINRQLIADAPIGVFLSGGIDSSLLALLANQQRRQLKTISIFFDEKKYDERQYQNVVASKITGQNFTHLVKQQDFEEHLPQILNAMDMPTTDGINSWFISKYARQDGLKTVLSGVGADELFGGYPSFNRIGYLGYLRTLPPFLFSAFGLLNGSKFKRLAYLKDNNSIADYLFLRGLFTPADIAKLIDTTEADIKNALFADIKDASPSNYNKLQAAWLETNLYMQNQLLRDTDIMSMSHGLEVRVPFLDEDFQQYVSQIDPSVRFDQHQPKKILIDTFKDILPGNIWNRPKMGFTFPLQQWMKTNQAISNPAMYNGKAAKQLINKFNNGQLHWSRAFALYQVQGHV</sequence>
<evidence type="ECO:0000256" key="2">
    <source>
        <dbReference type="ARBA" id="ARBA00005752"/>
    </source>
</evidence>
<evidence type="ECO:0000313" key="13">
    <source>
        <dbReference type="Proteomes" id="UP000297248"/>
    </source>
</evidence>
<reference evidence="12" key="2">
    <citation type="submission" date="2019-03" db="EMBL/GenBank/DDBJ databases">
        <authorList>
            <person name="Yan Y.-Q."/>
            <person name="Du Z.-J."/>
        </authorList>
    </citation>
    <scope>NUCLEOTIDE SEQUENCE</scope>
    <source>
        <strain evidence="12">PP-F2FG21</strain>
    </source>
</reference>
<dbReference type="RefSeq" id="WP_134335857.1">
    <property type="nucleotide sequence ID" value="NZ_BMCZ01000004.1"/>
</dbReference>
<feature type="domain" description="Glutamine amidotransferase type-2" evidence="10">
    <location>
        <begin position="2"/>
        <end position="215"/>
    </location>
</feature>
<feature type="binding site" evidence="9">
    <location>
        <position position="289"/>
    </location>
    <ligand>
        <name>ATP</name>
        <dbReference type="ChEBI" id="CHEBI:30616"/>
    </ligand>
</feature>
<evidence type="ECO:0000256" key="7">
    <source>
        <dbReference type="ARBA" id="ARBA00048741"/>
    </source>
</evidence>